<proteinExistence type="predicted"/>
<name>A0A813UJK4_9BILA</name>
<dbReference type="EMBL" id="CAJNOT010000083">
    <property type="protein sequence ID" value="CAF0827535.1"/>
    <property type="molecule type" value="Genomic_DNA"/>
</dbReference>
<evidence type="ECO:0000313" key="2">
    <source>
        <dbReference type="EMBL" id="CAF0827535.1"/>
    </source>
</evidence>
<comment type="caution">
    <text evidence="2">The sequence shown here is derived from an EMBL/GenBank/DDBJ whole genome shotgun (WGS) entry which is preliminary data.</text>
</comment>
<feature type="compositionally biased region" description="Acidic residues" evidence="1">
    <location>
        <begin position="144"/>
        <end position="158"/>
    </location>
</feature>
<protein>
    <submittedName>
        <fullName evidence="2">Uncharacterized protein</fullName>
    </submittedName>
</protein>
<accession>A0A813UJK4</accession>
<feature type="region of interest" description="Disordered" evidence="1">
    <location>
        <begin position="108"/>
        <end position="158"/>
    </location>
</feature>
<reference evidence="2" key="1">
    <citation type="submission" date="2021-02" db="EMBL/GenBank/DDBJ databases">
        <authorList>
            <person name="Nowell W R."/>
        </authorList>
    </citation>
    <scope>NUCLEOTIDE SEQUENCE</scope>
</reference>
<dbReference type="AlphaFoldDB" id="A0A813UJK4"/>
<feature type="compositionally biased region" description="Basic residues" evidence="1">
    <location>
        <begin position="116"/>
        <end position="129"/>
    </location>
</feature>
<dbReference type="Proteomes" id="UP000663864">
    <property type="component" value="Unassembled WGS sequence"/>
</dbReference>
<evidence type="ECO:0000313" key="3">
    <source>
        <dbReference type="Proteomes" id="UP000663864"/>
    </source>
</evidence>
<gene>
    <name evidence="2" type="ORF">ZHD862_LOCUS3714</name>
</gene>
<sequence length="158" mass="18749">MTRTISTDDMANVRRSLAQAGIHFDKLYISQAYFNSNFNIQTADEKQKRSNNNFWHKLLCGSDIKRSSTGTQTILTVRDDSQQTLPRVTFCQRMPPTENTYDHRRCRPLNREYTHKKYQQPVHRRRSSHINRSVQIQRQKQINNEDDNDEDENDEFAV</sequence>
<feature type="compositionally biased region" description="Polar residues" evidence="1">
    <location>
        <begin position="130"/>
        <end position="142"/>
    </location>
</feature>
<organism evidence="2 3">
    <name type="scientific">Rotaria sordida</name>
    <dbReference type="NCBI Taxonomy" id="392033"/>
    <lineage>
        <taxon>Eukaryota</taxon>
        <taxon>Metazoa</taxon>
        <taxon>Spiralia</taxon>
        <taxon>Gnathifera</taxon>
        <taxon>Rotifera</taxon>
        <taxon>Eurotatoria</taxon>
        <taxon>Bdelloidea</taxon>
        <taxon>Philodinida</taxon>
        <taxon>Philodinidae</taxon>
        <taxon>Rotaria</taxon>
    </lineage>
</organism>
<evidence type="ECO:0000256" key="1">
    <source>
        <dbReference type="SAM" id="MobiDB-lite"/>
    </source>
</evidence>